<name>A0A0A9EX14_ARUDO</name>
<dbReference type="AlphaFoldDB" id="A0A0A9EX14"/>
<accession>A0A0A9EX14</accession>
<reference evidence="1" key="2">
    <citation type="journal article" date="2015" name="Data Brief">
        <title>Shoot transcriptome of the giant reed, Arundo donax.</title>
        <authorList>
            <person name="Barrero R.A."/>
            <person name="Guerrero F.D."/>
            <person name="Moolhuijzen P."/>
            <person name="Goolsby J.A."/>
            <person name="Tidwell J."/>
            <person name="Bellgard S.E."/>
            <person name="Bellgard M.I."/>
        </authorList>
    </citation>
    <scope>NUCLEOTIDE SEQUENCE</scope>
    <source>
        <tissue evidence="1">Shoot tissue taken approximately 20 cm above the soil surface</tissue>
    </source>
</reference>
<evidence type="ECO:0000313" key="1">
    <source>
        <dbReference type="EMBL" id="JAE05315.1"/>
    </source>
</evidence>
<organism evidence="1">
    <name type="scientific">Arundo donax</name>
    <name type="common">Giant reed</name>
    <name type="synonym">Donax arundinaceus</name>
    <dbReference type="NCBI Taxonomy" id="35708"/>
    <lineage>
        <taxon>Eukaryota</taxon>
        <taxon>Viridiplantae</taxon>
        <taxon>Streptophyta</taxon>
        <taxon>Embryophyta</taxon>
        <taxon>Tracheophyta</taxon>
        <taxon>Spermatophyta</taxon>
        <taxon>Magnoliopsida</taxon>
        <taxon>Liliopsida</taxon>
        <taxon>Poales</taxon>
        <taxon>Poaceae</taxon>
        <taxon>PACMAD clade</taxon>
        <taxon>Arundinoideae</taxon>
        <taxon>Arundineae</taxon>
        <taxon>Arundo</taxon>
    </lineage>
</organism>
<reference evidence="1" key="1">
    <citation type="submission" date="2014-09" db="EMBL/GenBank/DDBJ databases">
        <authorList>
            <person name="Magalhaes I.L.F."/>
            <person name="Oliveira U."/>
            <person name="Santos F.R."/>
            <person name="Vidigal T.H.D.A."/>
            <person name="Brescovit A.D."/>
            <person name="Santos A.J."/>
        </authorList>
    </citation>
    <scope>NUCLEOTIDE SEQUENCE</scope>
    <source>
        <tissue evidence="1">Shoot tissue taken approximately 20 cm above the soil surface</tissue>
    </source>
</reference>
<sequence>MPGKWTGPIREDGDGAGFQYGKGLLQSWGRSGCFFRPNLVMVA</sequence>
<proteinExistence type="predicted"/>
<protein>
    <submittedName>
        <fullName evidence="1">Uncharacterized protein</fullName>
    </submittedName>
</protein>
<dbReference type="EMBL" id="GBRH01192581">
    <property type="protein sequence ID" value="JAE05315.1"/>
    <property type="molecule type" value="Transcribed_RNA"/>
</dbReference>